<gene>
    <name evidence="1" type="ORF">AMECASPLE_003793</name>
</gene>
<organism evidence="1 2">
    <name type="scientific">Ameca splendens</name>
    <dbReference type="NCBI Taxonomy" id="208324"/>
    <lineage>
        <taxon>Eukaryota</taxon>
        <taxon>Metazoa</taxon>
        <taxon>Chordata</taxon>
        <taxon>Craniata</taxon>
        <taxon>Vertebrata</taxon>
        <taxon>Euteleostomi</taxon>
        <taxon>Actinopterygii</taxon>
        <taxon>Neopterygii</taxon>
        <taxon>Teleostei</taxon>
        <taxon>Neoteleostei</taxon>
        <taxon>Acanthomorphata</taxon>
        <taxon>Ovalentaria</taxon>
        <taxon>Atherinomorphae</taxon>
        <taxon>Cyprinodontiformes</taxon>
        <taxon>Goodeidae</taxon>
        <taxon>Ameca</taxon>
    </lineage>
</organism>
<proteinExistence type="predicted"/>
<sequence length="115" mass="12956">MCYLTLLCLKHLMSLQGERKAQYPVLLHAPSLLPRLGTIDTDAVFHSSERGLLQPYLIADTAKQRLTNQGKHWLIYCLAGTNNRPSLHGEMKNGNIFNCTRFKNPILKSILTAAH</sequence>
<keyword evidence="2" id="KW-1185">Reference proteome</keyword>
<reference evidence="1 2" key="1">
    <citation type="submission" date="2021-06" db="EMBL/GenBank/DDBJ databases">
        <authorList>
            <person name="Palmer J.M."/>
        </authorList>
    </citation>
    <scope>NUCLEOTIDE SEQUENCE [LARGE SCALE GENOMIC DNA]</scope>
    <source>
        <strain evidence="1 2">AS_MEX2019</strain>
        <tissue evidence="1">Muscle</tissue>
    </source>
</reference>
<name>A0ABV0Y9Z6_9TELE</name>
<dbReference type="Proteomes" id="UP001469553">
    <property type="component" value="Unassembled WGS sequence"/>
</dbReference>
<evidence type="ECO:0000313" key="2">
    <source>
        <dbReference type="Proteomes" id="UP001469553"/>
    </source>
</evidence>
<evidence type="ECO:0000313" key="1">
    <source>
        <dbReference type="EMBL" id="MEQ2290490.1"/>
    </source>
</evidence>
<dbReference type="EMBL" id="JAHRIP010028370">
    <property type="protein sequence ID" value="MEQ2290490.1"/>
    <property type="molecule type" value="Genomic_DNA"/>
</dbReference>
<protein>
    <submittedName>
        <fullName evidence="1">Uncharacterized protein</fullName>
    </submittedName>
</protein>
<accession>A0ABV0Y9Z6</accession>
<comment type="caution">
    <text evidence="1">The sequence shown here is derived from an EMBL/GenBank/DDBJ whole genome shotgun (WGS) entry which is preliminary data.</text>
</comment>